<dbReference type="SUPFAM" id="SSF81301">
    <property type="entry name" value="Nucleotidyltransferase"/>
    <property type="match status" value="1"/>
</dbReference>
<protein>
    <submittedName>
        <fullName evidence="1">Uncharacterized protein</fullName>
    </submittedName>
</protein>
<proteinExistence type="predicted"/>
<reference evidence="1 2" key="1">
    <citation type="submission" date="2021-02" db="EMBL/GenBank/DDBJ databases">
        <title>Leishmania (Mundinia) enrietti genome sequencing and assembly.</title>
        <authorList>
            <person name="Almutairi H."/>
            <person name="Gatherer D."/>
        </authorList>
    </citation>
    <scope>NUCLEOTIDE SEQUENCE [LARGE SCALE GENOMIC DNA]</scope>
    <source>
        <strain evidence="1">CUR178</strain>
    </source>
</reference>
<accession>A0A836GSK1</accession>
<dbReference type="RefSeq" id="XP_067696208.1">
    <property type="nucleotide sequence ID" value="XM_067840105.1"/>
</dbReference>
<keyword evidence="2" id="KW-1185">Reference proteome</keyword>
<name>A0A836GSK1_LEIEN</name>
<gene>
    <name evidence="1" type="ORF">CUR178_08478</name>
</gene>
<evidence type="ECO:0000313" key="2">
    <source>
        <dbReference type="Proteomes" id="UP000674179"/>
    </source>
</evidence>
<dbReference type="OrthoDB" id="262661at2759"/>
<sequence length="571" mass="61317">MRLPLSLHPANHLGVQCLLLHAALSSDSVNGVAGSYSQQKQYNTAASIARLRTRYNWEGRYGPCDVVRLSHCWRGVLWPPSAGVAAFATSSNGDQSTGVELAAAGPIDRVGAPSSLAPPSPVLNTTQTQQADAYRTLAFTAPARLVALYAPPVLLRALRKSNHDIVSYDAAVHHAALLTKLLAPYGVHVALTGATRRGYPFAFQAEYLLCLTEAAECEVEALAPDSAGGVVKDGRGEAEHLQNNFGRSASASGASVANTAGTATTALLAPAARCFKMRAKRAKRQRRCVGSTIMRDGLMLDPQTSPAASLPAAASIATGADDGGAAAASSGGTRHHHQQLFRGRLGVSIRRRYCSRCEAFSSADSVSPPVWYRIRRALESLIRCGYIVSAAESFPPSKSKLEARRAVCLTARYDPHRPTQVPPPACTDPAILCRLQLHRLVLRFCAWHAFAARQLFLTGPAAFTTHVTLQALERGLDLNTNGVFTLARTDVMCRDSGGSDTTPDTAAPVGKVHDHTFRPEYQAKQMLPQEQGRCDLVEQLILPDEEDVVSLAGLPHVDPMLRGLYCQRNHL</sequence>
<dbReference type="EMBL" id="JAFHKP010000001">
    <property type="protein sequence ID" value="KAG5487392.1"/>
    <property type="molecule type" value="Genomic_DNA"/>
</dbReference>
<dbReference type="Proteomes" id="UP000674179">
    <property type="component" value="Chromosome 1"/>
</dbReference>
<dbReference type="GeneID" id="94175615"/>
<dbReference type="AlphaFoldDB" id="A0A836GSK1"/>
<comment type="caution">
    <text evidence="1">The sequence shown here is derived from an EMBL/GenBank/DDBJ whole genome shotgun (WGS) entry which is preliminary data.</text>
</comment>
<dbReference type="KEGG" id="lenr:94175615"/>
<organism evidence="1 2">
    <name type="scientific">Leishmania enriettii</name>
    <dbReference type="NCBI Taxonomy" id="5663"/>
    <lineage>
        <taxon>Eukaryota</taxon>
        <taxon>Discoba</taxon>
        <taxon>Euglenozoa</taxon>
        <taxon>Kinetoplastea</taxon>
        <taxon>Metakinetoplastina</taxon>
        <taxon>Trypanosomatida</taxon>
        <taxon>Trypanosomatidae</taxon>
        <taxon>Leishmaniinae</taxon>
        <taxon>Leishmania</taxon>
    </lineage>
</organism>
<evidence type="ECO:0000313" key="1">
    <source>
        <dbReference type="EMBL" id="KAG5487392.1"/>
    </source>
</evidence>
<dbReference type="InterPro" id="IPR043519">
    <property type="entry name" value="NT_sf"/>
</dbReference>